<dbReference type="PANTHER" id="PTHR31973">
    <property type="entry name" value="POLYPROTEIN, PUTATIVE-RELATED"/>
    <property type="match status" value="1"/>
</dbReference>
<accession>A0ABR0QF42</accession>
<evidence type="ECO:0000256" key="1">
    <source>
        <dbReference type="SAM" id="MobiDB-lite"/>
    </source>
</evidence>
<dbReference type="EMBL" id="JARKNE010000003">
    <property type="protein sequence ID" value="KAK5837915.1"/>
    <property type="molecule type" value="Genomic_DNA"/>
</dbReference>
<comment type="caution">
    <text evidence="3">The sequence shown here is derived from an EMBL/GenBank/DDBJ whole genome shotgun (WGS) entry which is preliminary data.</text>
</comment>
<organism evidence="3 4">
    <name type="scientific">Gossypium arboreum</name>
    <name type="common">Tree cotton</name>
    <name type="synonym">Gossypium nanking</name>
    <dbReference type="NCBI Taxonomy" id="29729"/>
    <lineage>
        <taxon>Eukaryota</taxon>
        <taxon>Viridiplantae</taxon>
        <taxon>Streptophyta</taxon>
        <taxon>Embryophyta</taxon>
        <taxon>Tracheophyta</taxon>
        <taxon>Spermatophyta</taxon>
        <taxon>Magnoliopsida</taxon>
        <taxon>eudicotyledons</taxon>
        <taxon>Gunneridae</taxon>
        <taxon>Pentapetalae</taxon>
        <taxon>rosids</taxon>
        <taxon>malvids</taxon>
        <taxon>Malvales</taxon>
        <taxon>Malvaceae</taxon>
        <taxon>Malvoideae</taxon>
        <taxon>Gossypium</taxon>
    </lineage>
</organism>
<dbReference type="InterPro" id="IPR004332">
    <property type="entry name" value="Transposase_MuDR"/>
</dbReference>
<sequence>MKVLSIRYRFCASIDPVTYDSFDIKCAGSLEAMVQTHLASGTPYIELYVQFASPNDTFAAAVREEYTTPARHSFSGLQELPFFVAVWNTQPLHDTLRRDDVLPMTSTGERTSYVTDDGVLDDGSDVDPPREPGRNGTEVGLFSEPKPIPTEPEDVERGSDEEENPRFRAYSPPAHMHNVDLSADDALEFPDLPHRTRDHTSSLLDSSEFEVGKEFSNKDSFLGALKQHSINNSVNYHVVKSKSDKFKAKCTVQDGSCSWKIYASLRKKTGFWEIKKYKGPHTYAAGISQDHPKMDSAMLASLILLTVKADPRTSVPVLIANIHNQIGYTPSYRKAWIAKQKALEKMHSGWDASYNEIWQWCQVLERYILGCITDLQTEPAYYNDQLLRGCQVFKRLFWSFKQCRDAFAYCKPLVQIDGTFMHSRYTHRLLLAVAQDGSGRIFPIAFAITPGESIDD</sequence>
<dbReference type="PANTHER" id="PTHR31973:SF195">
    <property type="entry name" value="MUDR FAMILY TRANSPOSASE"/>
    <property type="match status" value="1"/>
</dbReference>
<evidence type="ECO:0000313" key="3">
    <source>
        <dbReference type="EMBL" id="KAK5837915.1"/>
    </source>
</evidence>
<gene>
    <name evidence="3" type="ORF">PVK06_006642</name>
</gene>
<keyword evidence="4" id="KW-1185">Reference proteome</keyword>
<feature type="compositionally biased region" description="Acidic residues" evidence="1">
    <location>
        <begin position="151"/>
        <end position="163"/>
    </location>
</feature>
<protein>
    <recommendedName>
        <fullName evidence="2">Transposase MuDR plant domain-containing protein</fullName>
    </recommendedName>
</protein>
<feature type="region of interest" description="Disordered" evidence="1">
    <location>
        <begin position="107"/>
        <end position="174"/>
    </location>
</feature>
<name>A0ABR0QF42_GOSAR</name>
<evidence type="ECO:0000313" key="4">
    <source>
        <dbReference type="Proteomes" id="UP001358586"/>
    </source>
</evidence>
<evidence type="ECO:0000259" key="2">
    <source>
        <dbReference type="Pfam" id="PF03108"/>
    </source>
</evidence>
<proteinExistence type="predicted"/>
<feature type="domain" description="Transposase MuDR plant" evidence="2">
    <location>
        <begin position="210"/>
        <end position="274"/>
    </location>
</feature>
<reference evidence="3 4" key="1">
    <citation type="submission" date="2023-03" db="EMBL/GenBank/DDBJ databases">
        <title>WGS of Gossypium arboreum.</title>
        <authorList>
            <person name="Yu D."/>
        </authorList>
    </citation>
    <scope>NUCLEOTIDE SEQUENCE [LARGE SCALE GENOMIC DNA]</scope>
    <source>
        <tissue evidence="3">Leaf</tissue>
    </source>
</reference>
<dbReference type="Proteomes" id="UP001358586">
    <property type="component" value="Chromosome 3"/>
</dbReference>
<dbReference type="Pfam" id="PF03108">
    <property type="entry name" value="DBD_Tnp_Mut"/>
    <property type="match status" value="1"/>
</dbReference>